<comment type="caution">
    <text evidence="1">The sequence shown here is derived from an EMBL/GenBank/DDBJ whole genome shotgun (WGS) entry which is preliminary data.</text>
</comment>
<organism evidence="1 2">
    <name type="scientific">Saccharopolyspora gloriosae</name>
    <dbReference type="NCBI Taxonomy" id="455344"/>
    <lineage>
        <taxon>Bacteria</taxon>
        <taxon>Bacillati</taxon>
        <taxon>Actinomycetota</taxon>
        <taxon>Actinomycetes</taxon>
        <taxon>Pseudonocardiales</taxon>
        <taxon>Pseudonocardiaceae</taxon>
        <taxon>Saccharopolyspora</taxon>
    </lineage>
</organism>
<protein>
    <submittedName>
        <fullName evidence="1">Uncharacterized protein</fullName>
    </submittedName>
</protein>
<gene>
    <name evidence="1" type="ORF">BJ969_001841</name>
</gene>
<dbReference type="Proteomes" id="UP000580474">
    <property type="component" value="Unassembled WGS sequence"/>
</dbReference>
<reference evidence="1 2" key="1">
    <citation type="submission" date="2020-08" db="EMBL/GenBank/DDBJ databases">
        <title>Sequencing the genomes of 1000 actinobacteria strains.</title>
        <authorList>
            <person name="Klenk H.-P."/>
        </authorList>
    </citation>
    <scope>NUCLEOTIDE SEQUENCE [LARGE SCALE GENOMIC DNA]</scope>
    <source>
        <strain evidence="1 2">DSM 45582</strain>
    </source>
</reference>
<accession>A0A840NEP4</accession>
<evidence type="ECO:0000313" key="1">
    <source>
        <dbReference type="EMBL" id="MBB5068753.1"/>
    </source>
</evidence>
<dbReference type="EMBL" id="JACHIV010000001">
    <property type="protein sequence ID" value="MBB5068753.1"/>
    <property type="molecule type" value="Genomic_DNA"/>
</dbReference>
<proteinExistence type="predicted"/>
<name>A0A840NEP4_9PSEU</name>
<evidence type="ECO:0000313" key="2">
    <source>
        <dbReference type="Proteomes" id="UP000580474"/>
    </source>
</evidence>
<dbReference type="RefSeq" id="WP_184478452.1">
    <property type="nucleotide sequence ID" value="NZ_JACHIV010000001.1"/>
</dbReference>
<dbReference type="AlphaFoldDB" id="A0A840NEP4"/>
<keyword evidence="2" id="KW-1185">Reference proteome</keyword>
<sequence>MTKIQDLWNQWMLPIRDGIYGASGESFAARLSFSGGSKVEVLEEFSLDEMMENDPEEVTFIDITNKVEWSGAYFFAGEGSYGSEGFFGRETSDGELMWVAYFEEGNPFRDIEVRDGVVGFTSTAGFTVYADADSVRFRPVSVDEGSA</sequence>